<dbReference type="InParanoid" id="A0A3N4L0Z5"/>
<organism evidence="2 3">
    <name type="scientific">Morchella conica CCBAS932</name>
    <dbReference type="NCBI Taxonomy" id="1392247"/>
    <lineage>
        <taxon>Eukaryota</taxon>
        <taxon>Fungi</taxon>
        <taxon>Dikarya</taxon>
        <taxon>Ascomycota</taxon>
        <taxon>Pezizomycotina</taxon>
        <taxon>Pezizomycetes</taxon>
        <taxon>Pezizales</taxon>
        <taxon>Morchellaceae</taxon>
        <taxon>Morchella</taxon>
    </lineage>
</organism>
<evidence type="ECO:0000313" key="3">
    <source>
        <dbReference type="Proteomes" id="UP000277580"/>
    </source>
</evidence>
<proteinExistence type="predicted"/>
<sequence>MGVGRLLTAVAITLTLPTLWAIQNPIIPPSTLTEHQSRLLTALSPNQRFHKHNRTFPQTYVQVPCIHHLHLASKSARRHFTITASPNQPSSIL</sequence>
<gene>
    <name evidence="2" type="ORF">P167DRAFT_210852</name>
</gene>
<dbReference type="EMBL" id="ML119134">
    <property type="protein sequence ID" value="RPB11645.1"/>
    <property type="molecule type" value="Genomic_DNA"/>
</dbReference>
<accession>A0A3N4L0Z5</accession>
<feature type="signal peptide" evidence="1">
    <location>
        <begin position="1"/>
        <end position="21"/>
    </location>
</feature>
<protein>
    <submittedName>
        <fullName evidence="2">Uncharacterized protein</fullName>
    </submittedName>
</protein>
<dbReference type="AlphaFoldDB" id="A0A3N4L0Z5"/>
<reference evidence="2 3" key="1">
    <citation type="journal article" date="2018" name="Nat. Ecol. Evol.">
        <title>Pezizomycetes genomes reveal the molecular basis of ectomycorrhizal truffle lifestyle.</title>
        <authorList>
            <person name="Murat C."/>
            <person name="Payen T."/>
            <person name="Noel B."/>
            <person name="Kuo A."/>
            <person name="Morin E."/>
            <person name="Chen J."/>
            <person name="Kohler A."/>
            <person name="Krizsan K."/>
            <person name="Balestrini R."/>
            <person name="Da Silva C."/>
            <person name="Montanini B."/>
            <person name="Hainaut M."/>
            <person name="Levati E."/>
            <person name="Barry K.W."/>
            <person name="Belfiori B."/>
            <person name="Cichocki N."/>
            <person name="Clum A."/>
            <person name="Dockter R.B."/>
            <person name="Fauchery L."/>
            <person name="Guy J."/>
            <person name="Iotti M."/>
            <person name="Le Tacon F."/>
            <person name="Lindquist E.A."/>
            <person name="Lipzen A."/>
            <person name="Malagnac F."/>
            <person name="Mello A."/>
            <person name="Molinier V."/>
            <person name="Miyauchi S."/>
            <person name="Poulain J."/>
            <person name="Riccioni C."/>
            <person name="Rubini A."/>
            <person name="Sitrit Y."/>
            <person name="Splivallo R."/>
            <person name="Traeger S."/>
            <person name="Wang M."/>
            <person name="Zifcakova L."/>
            <person name="Wipf D."/>
            <person name="Zambonelli A."/>
            <person name="Paolocci F."/>
            <person name="Nowrousian M."/>
            <person name="Ottonello S."/>
            <person name="Baldrian P."/>
            <person name="Spatafora J.W."/>
            <person name="Henrissat B."/>
            <person name="Nagy L.G."/>
            <person name="Aury J.M."/>
            <person name="Wincker P."/>
            <person name="Grigoriev I.V."/>
            <person name="Bonfante P."/>
            <person name="Martin F.M."/>
        </authorList>
    </citation>
    <scope>NUCLEOTIDE SEQUENCE [LARGE SCALE GENOMIC DNA]</scope>
    <source>
        <strain evidence="2 3">CCBAS932</strain>
    </source>
</reference>
<dbReference type="OrthoDB" id="10434293at2759"/>
<evidence type="ECO:0000256" key="1">
    <source>
        <dbReference type="SAM" id="SignalP"/>
    </source>
</evidence>
<evidence type="ECO:0000313" key="2">
    <source>
        <dbReference type="EMBL" id="RPB11645.1"/>
    </source>
</evidence>
<feature type="chain" id="PRO_5018009874" evidence="1">
    <location>
        <begin position="22"/>
        <end position="93"/>
    </location>
</feature>
<name>A0A3N4L0Z5_9PEZI</name>
<keyword evidence="1" id="KW-0732">Signal</keyword>
<dbReference type="Proteomes" id="UP000277580">
    <property type="component" value="Unassembled WGS sequence"/>
</dbReference>
<keyword evidence="3" id="KW-1185">Reference proteome</keyword>